<reference evidence="2" key="2">
    <citation type="journal article" date="2015" name="Fish Shellfish Immunol.">
        <title>Early steps in the European eel (Anguilla anguilla)-Vibrio vulnificus interaction in the gills: Role of the RtxA13 toxin.</title>
        <authorList>
            <person name="Callol A."/>
            <person name="Pajuelo D."/>
            <person name="Ebbesson L."/>
            <person name="Teles M."/>
            <person name="MacKenzie S."/>
            <person name="Amaro C."/>
        </authorList>
    </citation>
    <scope>NUCLEOTIDE SEQUENCE</scope>
</reference>
<feature type="region of interest" description="Disordered" evidence="1">
    <location>
        <begin position="48"/>
        <end position="82"/>
    </location>
</feature>
<dbReference type="EMBL" id="GBXM01014694">
    <property type="protein sequence ID" value="JAH93883.1"/>
    <property type="molecule type" value="Transcribed_RNA"/>
</dbReference>
<reference evidence="2" key="1">
    <citation type="submission" date="2014-11" db="EMBL/GenBank/DDBJ databases">
        <authorList>
            <person name="Amaro Gonzalez C."/>
        </authorList>
    </citation>
    <scope>NUCLEOTIDE SEQUENCE</scope>
</reference>
<sequence length="109" mass="11960">MFIPEEAHEAQSLGQGVVDLVLRVPVVHLLPFGQGRLLKQLHHLHGPGVRGPHHLPKYPGTKPSHAHGVTGQGRHRCTTQSGTSLSKPANFYFFEMYITVKATSSYNNG</sequence>
<evidence type="ECO:0000256" key="1">
    <source>
        <dbReference type="SAM" id="MobiDB-lite"/>
    </source>
</evidence>
<proteinExistence type="predicted"/>
<name>A0A0E9WWU3_ANGAN</name>
<protein>
    <submittedName>
        <fullName evidence="2">Uncharacterized protein</fullName>
    </submittedName>
</protein>
<dbReference type="AlphaFoldDB" id="A0A0E9WWU3"/>
<accession>A0A0E9WWU3</accession>
<organism evidence="2">
    <name type="scientific">Anguilla anguilla</name>
    <name type="common">European freshwater eel</name>
    <name type="synonym">Muraena anguilla</name>
    <dbReference type="NCBI Taxonomy" id="7936"/>
    <lineage>
        <taxon>Eukaryota</taxon>
        <taxon>Metazoa</taxon>
        <taxon>Chordata</taxon>
        <taxon>Craniata</taxon>
        <taxon>Vertebrata</taxon>
        <taxon>Euteleostomi</taxon>
        <taxon>Actinopterygii</taxon>
        <taxon>Neopterygii</taxon>
        <taxon>Teleostei</taxon>
        <taxon>Anguilliformes</taxon>
        <taxon>Anguillidae</taxon>
        <taxon>Anguilla</taxon>
    </lineage>
</organism>
<evidence type="ECO:0000313" key="2">
    <source>
        <dbReference type="EMBL" id="JAH93883.1"/>
    </source>
</evidence>